<evidence type="ECO:0000313" key="1">
    <source>
        <dbReference type="EMBL" id="KAJ4466416.1"/>
    </source>
</evidence>
<dbReference type="AlphaFoldDB" id="A0A9W8ZV40"/>
<reference evidence="1" key="2">
    <citation type="journal article" date="2023" name="Proc. Natl. Acad. Sci. U.S.A.">
        <title>A global phylogenomic analysis of the shiitake genus Lentinula.</title>
        <authorList>
            <person name="Sierra-Patev S."/>
            <person name="Min B."/>
            <person name="Naranjo-Ortiz M."/>
            <person name="Looney B."/>
            <person name="Konkel Z."/>
            <person name="Slot J.C."/>
            <person name="Sakamoto Y."/>
            <person name="Steenwyk J.L."/>
            <person name="Rokas A."/>
            <person name="Carro J."/>
            <person name="Camarero S."/>
            <person name="Ferreira P."/>
            <person name="Molpeceres G."/>
            <person name="Ruiz-Duenas F.J."/>
            <person name="Serrano A."/>
            <person name="Henrissat B."/>
            <person name="Drula E."/>
            <person name="Hughes K.W."/>
            <person name="Mata J.L."/>
            <person name="Ishikawa N.K."/>
            <person name="Vargas-Isla R."/>
            <person name="Ushijima S."/>
            <person name="Smith C.A."/>
            <person name="Donoghue J."/>
            <person name="Ahrendt S."/>
            <person name="Andreopoulos W."/>
            <person name="He G."/>
            <person name="LaButti K."/>
            <person name="Lipzen A."/>
            <person name="Ng V."/>
            <person name="Riley R."/>
            <person name="Sandor L."/>
            <person name="Barry K."/>
            <person name="Martinez A.T."/>
            <person name="Xiao Y."/>
            <person name="Gibbons J.G."/>
            <person name="Terashima K."/>
            <person name="Grigoriev I.V."/>
            <person name="Hibbett D."/>
        </authorList>
    </citation>
    <scope>NUCLEOTIDE SEQUENCE</scope>
    <source>
        <strain evidence="1">Sp2 HRB7682 ss15</strain>
    </source>
</reference>
<name>A0A9W8ZV40_9AGAR</name>
<comment type="caution">
    <text evidence="1">The sequence shown here is derived from an EMBL/GenBank/DDBJ whole genome shotgun (WGS) entry which is preliminary data.</text>
</comment>
<accession>A0A9W8ZV40</accession>
<dbReference type="EMBL" id="JANVFS010000045">
    <property type="protein sequence ID" value="KAJ4466416.1"/>
    <property type="molecule type" value="Genomic_DNA"/>
</dbReference>
<reference evidence="1" key="1">
    <citation type="submission" date="2022-08" db="EMBL/GenBank/DDBJ databases">
        <authorList>
            <consortium name="DOE Joint Genome Institute"/>
            <person name="Min B."/>
            <person name="Riley R."/>
            <person name="Sierra-Patev S."/>
            <person name="Naranjo-Ortiz M."/>
            <person name="Looney B."/>
            <person name="Konkel Z."/>
            <person name="Slot J.C."/>
            <person name="Sakamoto Y."/>
            <person name="Steenwyk J.L."/>
            <person name="Rokas A."/>
            <person name="Carro J."/>
            <person name="Camarero S."/>
            <person name="Ferreira P."/>
            <person name="Molpeceres G."/>
            <person name="Ruiz-Duenas F.J."/>
            <person name="Serrano A."/>
            <person name="Henrissat B."/>
            <person name="Drula E."/>
            <person name="Hughes K.W."/>
            <person name="Mata J.L."/>
            <person name="Ishikawa N.K."/>
            <person name="Vargas-Isla R."/>
            <person name="Ushijima S."/>
            <person name="Smith C.A."/>
            <person name="Ahrendt S."/>
            <person name="Andreopoulos W."/>
            <person name="He G."/>
            <person name="Labutti K."/>
            <person name="Lipzen A."/>
            <person name="Ng V."/>
            <person name="Sandor L."/>
            <person name="Barry K."/>
            <person name="Martinez A.T."/>
            <person name="Xiao Y."/>
            <person name="Gibbons J.G."/>
            <person name="Terashima K."/>
            <person name="Hibbett D.S."/>
            <person name="Grigoriev I.V."/>
        </authorList>
    </citation>
    <scope>NUCLEOTIDE SEQUENCE</scope>
    <source>
        <strain evidence="1">Sp2 HRB7682 ss15</strain>
    </source>
</reference>
<protein>
    <submittedName>
        <fullName evidence="1">Uncharacterized protein</fullName>
    </submittedName>
</protein>
<sequence length="281" mass="31844">MVTSILQACNLLINTFLRRLVAKITLYKSHERRCIAVHSQFWLDMSAVRYKVVWSHSQRRTLYPIMATSALPPGFYEIHIHSSDNIEKEKILTPQSLGAYITSGTASTNATWQISGDGLIVAFDESKKSEYQTQTNNSPCQVGDYVTTGKVGGMRWIIYGAEWNLGDYWTAYIMSNDGTKLFWTINPSNSCVWLRQFDDICIQNIPKFHFVPVGPRDGRPLSQIPGWGRKFRGENPNHSTGTGILEAIMTLIIVNLYVIMQLCRGNHAGELTELLPPWLKK</sequence>
<dbReference type="Proteomes" id="UP001150238">
    <property type="component" value="Unassembled WGS sequence"/>
</dbReference>
<gene>
    <name evidence="1" type="ORF">C8J55DRAFT_527188</name>
</gene>
<proteinExistence type="predicted"/>
<organism evidence="1 2">
    <name type="scientific">Lentinula lateritia</name>
    <dbReference type="NCBI Taxonomy" id="40482"/>
    <lineage>
        <taxon>Eukaryota</taxon>
        <taxon>Fungi</taxon>
        <taxon>Dikarya</taxon>
        <taxon>Basidiomycota</taxon>
        <taxon>Agaricomycotina</taxon>
        <taxon>Agaricomycetes</taxon>
        <taxon>Agaricomycetidae</taxon>
        <taxon>Agaricales</taxon>
        <taxon>Marasmiineae</taxon>
        <taxon>Omphalotaceae</taxon>
        <taxon>Lentinula</taxon>
    </lineage>
</organism>
<evidence type="ECO:0000313" key="2">
    <source>
        <dbReference type="Proteomes" id="UP001150238"/>
    </source>
</evidence>